<keyword evidence="2" id="KW-0540">Nuclease</keyword>
<reference evidence="2 3" key="1">
    <citation type="submission" date="2019-06" db="EMBL/GenBank/DDBJ databases">
        <title>Pseudomonas bimorpha sp. nov. isolated from bovine raw milk and skim milk concentrate.</title>
        <authorList>
            <person name="Hofmann K."/>
            <person name="Huptas C."/>
            <person name="Doll E."/>
            <person name="Scherer S."/>
            <person name="Wenning M."/>
        </authorList>
    </citation>
    <scope>NUCLEOTIDE SEQUENCE [LARGE SCALE GENOMIC DNA]</scope>
    <source>
        <strain evidence="2 3">DSM 13124</strain>
    </source>
</reference>
<name>A0A9X9BLP4_PSEMA</name>
<feature type="region of interest" description="Disordered" evidence="1">
    <location>
        <begin position="247"/>
        <end position="271"/>
    </location>
</feature>
<keyword evidence="2" id="KW-0378">Hydrolase</keyword>
<dbReference type="Proteomes" id="UP000316123">
    <property type="component" value="Unassembled WGS sequence"/>
</dbReference>
<keyword evidence="2" id="KW-0255">Endonuclease</keyword>
<organism evidence="2 3">
    <name type="scientific">Pseudomonas marginalis</name>
    <name type="common">Pseudomonas panacis</name>
    <dbReference type="NCBI Taxonomy" id="298"/>
    <lineage>
        <taxon>Bacteria</taxon>
        <taxon>Pseudomonadati</taxon>
        <taxon>Pseudomonadota</taxon>
        <taxon>Gammaproteobacteria</taxon>
        <taxon>Pseudomonadales</taxon>
        <taxon>Pseudomonadaceae</taxon>
        <taxon>Pseudomonas</taxon>
    </lineage>
</organism>
<gene>
    <name evidence="2" type="ORF">FIV41_28285</name>
</gene>
<dbReference type="GO" id="GO:0004519">
    <property type="term" value="F:endonuclease activity"/>
    <property type="evidence" value="ECO:0007669"/>
    <property type="project" value="UniProtKB-KW"/>
</dbReference>
<dbReference type="OrthoDB" id="9816185at2"/>
<dbReference type="RefSeq" id="WP_065927734.1">
    <property type="nucleotide sequence ID" value="NZ_FNSU01000003.1"/>
</dbReference>
<dbReference type="AlphaFoldDB" id="A0A9X9BLP4"/>
<comment type="caution">
    <text evidence="2">The sequence shown here is derived from an EMBL/GenBank/DDBJ whole genome shotgun (WGS) entry which is preliminary data.</text>
</comment>
<feature type="compositionally biased region" description="Basic residues" evidence="1">
    <location>
        <begin position="255"/>
        <end position="266"/>
    </location>
</feature>
<sequence>MTRPTGEPKAALPYSEQRKFLHALRKGAKAFDKTIWGKLGDPAKADCAALKKRLRVALKSRQEPRCCYCKRWLLNHASAAPIEHVLSRDTYPQFALHPRNLAIACVDCNSVKGKADWGKFPGAPALYPTADVMTFFHPRHHRYDEHIRFIRMETNRQEFVSYHGLTPQGQHLCTQLLSAVVGKRSLKRSYPALAGWQRTIDDLDAQGDSTDRPELQAFRHAMEITIAERLNDGGKASALWVVPDDATKDAAPKTSGRKHTRSRKQQLAHDPIRAIQEQLAFD</sequence>
<accession>A0A9X9BLP4</accession>
<evidence type="ECO:0000313" key="3">
    <source>
        <dbReference type="Proteomes" id="UP000316123"/>
    </source>
</evidence>
<proteinExistence type="predicted"/>
<dbReference type="Gene3D" id="1.10.30.50">
    <property type="match status" value="1"/>
</dbReference>
<protein>
    <submittedName>
        <fullName evidence="2">HNH endonuclease</fullName>
    </submittedName>
</protein>
<evidence type="ECO:0000313" key="2">
    <source>
        <dbReference type="EMBL" id="TWR51606.1"/>
    </source>
</evidence>
<evidence type="ECO:0000256" key="1">
    <source>
        <dbReference type="SAM" id="MobiDB-lite"/>
    </source>
</evidence>
<dbReference type="EMBL" id="VFEQ01000029">
    <property type="protein sequence ID" value="TWR51606.1"/>
    <property type="molecule type" value="Genomic_DNA"/>
</dbReference>